<name>A0A382T2X0_9ZZZZ</name>
<dbReference type="GO" id="GO:0005737">
    <property type="term" value="C:cytoplasm"/>
    <property type="evidence" value="ECO:0007669"/>
    <property type="project" value="TreeGrafter"/>
</dbReference>
<protein>
    <recommendedName>
        <fullName evidence="3">Orc1-like AAA ATPase domain-containing protein</fullName>
    </recommendedName>
</protein>
<dbReference type="GO" id="GO:0005524">
    <property type="term" value="F:ATP binding"/>
    <property type="evidence" value="ECO:0007669"/>
    <property type="project" value="UniProtKB-KW"/>
</dbReference>
<evidence type="ECO:0000259" key="3">
    <source>
        <dbReference type="Pfam" id="PF13191"/>
    </source>
</evidence>
<dbReference type="GO" id="GO:0004016">
    <property type="term" value="F:adenylate cyclase activity"/>
    <property type="evidence" value="ECO:0007669"/>
    <property type="project" value="TreeGrafter"/>
</dbReference>
<evidence type="ECO:0000256" key="2">
    <source>
        <dbReference type="ARBA" id="ARBA00022840"/>
    </source>
</evidence>
<dbReference type="PANTHER" id="PTHR16305:SF28">
    <property type="entry name" value="GUANYLATE CYCLASE DOMAIN-CONTAINING PROTEIN"/>
    <property type="match status" value="1"/>
</dbReference>
<dbReference type="AlphaFoldDB" id="A0A382T2X0"/>
<dbReference type="Pfam" id="PF13191">
    <property type="entry name" value="AAA_16"/>
    <property type="match status" value="1"/>
</dbReference>
<gene>
    <name evidence="4" type="ORF">METZ01_LOCUS369374</name>
</gene>
<dbReference type="InterPro" id="IPR041664">
    <property type="entry name" value="AAA_16"/>
</dbReference>
<feature type="non-terminal residue" evidence="4">
    <location>
        <position position="1"/>
    </location>
</feature>
<keyword evidence="2" id="KW-0067">ATP-binding</keyword>
<dbReference type="EMBL" id="UINC01133532">
    <property type="protein sequence ID" value="SVD16520.1"/>
    <property type="molecule type" value="Genomic_DNA"/>
</dbReference>
<sequence length="305" mass="33741">EIGLLLERWEQSKEGDGQVILLSGEAGIGKSRVTDALRECVVGDVLVQLRYQCSPYHRNSALHPVIEHLERALLFDSGDTSEIKLDKLEALLSERASDVGKVAALFASLLSIPSKKHYPLAEISPERQKDQTLEALVTQVEGLSRRYPVLFIFEDAHWADPTSLELLELMISRVQAVPVLVVITYRSEFSPPWTGFNHLTTLTLNRFTRSLAVALVEKVAGGKPLPDEVLAQIIERTDGVPVFVEELTKTILESGQLTEEIDRYVAPGPLQDMTIPATLHDSLMARLDRLGTVKDVAQTASTIGR</sequence>
<organism evidence="4">
    <name type="scientific">marine metagenome</name>
    <dbReference type="NCBI Taxonomy" id="408172"/>
    <lineage>
        <taxon>unclassified sequences</taxon>
        <taxon>metagenomes</taxon>
        <taxon>ecological metagenomes</taxon>
    </lineage>
</organism>
<accession>A0A382T2X0</accession>
<evidence type="ECO:0000313" key="4">
    <source>
        <dbReference type="EMBL" id="SVD16520.1"/>
    </source>
</evidence>
<reference evidence="4" key="1">
    <citation type="submission" date="2018-05" db="EMBL/GenBank/DDBJ databases">
        <authorList>
            <person name="Lanie J.A."/>
            <person name="Ng W.-L."/>
            <person name="Kazmierczak K.M."/>
            <person name="Andrzejewski T.M."/>
            <person name="Davidsen T.M."/>
            <person name="Wayne K.J."/>
            <person name="Tettelin H."/>
            <person name="Glass J.I."/>
            <person name="Rusch D."/>
            <person name="Podicherti R."/>
            <person name="Tsui H.-C.T."/>
            <person name="Winkler M.E."/>
        </authorList>
    </citation>
    <scope>NUCLEOTIDE SEQUENCE</scope>
</reference>
<evidence type="ECO:0000256" key="1">
    <source>
        <dbReference type="ARBA" id="ARBA00022741"/>
    </source>
</evidence>
<proteinExistence type="predicted"/>
<keyword evidence="1" id="KW-0547">Nucleotide-binding</keyword>
<dbReference type="PANTHER" id="PTHR16305">
    <property type="entry name" value="TESTICULAR SOLUBLE ADENYLYL CYCLASE"/>
    <property type="match status" value="1"/>
</dbReference>
<feature type="non-terminal residue" evidence="4">
    <location>
        <position position="305"/>
    </location>
</feature>
<dbReference type="SUPFAM" id="SSF52540">
    <property type="entry name" value="P-loop containing nucleoside triphosphate hydrolases"/>
    <property type="match status" value="1"/>
</dbReference>
<feature type="domain" description="Orc1-like AAA ATPase" evidence="3">
    <location>
        <begin position="1"/>
        <end position="182"/>
    </location>
</feature>
<dbReference type="InterPro" id="IPR027417">
    <property type="entry name" value="P-loop_NTPase"/>
</dbReference>